<keyword evidence="4" id="KW-0119">Carbohydrate metabolism</keyword>
<keyword evidence="6" id="KW-0624">Polysaccharide degradation</keyword>
<dbReference type="Gene3D" id="3.10.50.10">
    <property type="match status" value="1"/>
</dbReference>
<comment type="caution">
    <text evidence="10">The sequence shown here is derived from an EMBL/GenBank/DDBJ whole genome shotgun (WGS) entry which is preliminary data.</text>
</comment>
<comment type="catalytic activity">
    <reaction evidence="1">
        <text>Random endo-hydrolysis of N-acetyl-beta-D-glucosaminide (1-&gt;4)-beta-linkages in chitin and chitodextrins.</text>
        <dbReference type="EC" id="3.2.1.14"/>
    </reaction>
</comment>
<dbReference type="GO" id="GO:0016787">
    <property type="term" value="F:hydrolase activity"/>
    <property type="evidence" value="ECO:0007669"/>
    <property type="project" value="UniProtKB-KW"/>
</dbReference>
<evidence type="ECO:0000259" key="9">
    <source>
        <dbReference type="PROSITE" id="PS51910"/>
    </source>
</evidence>
<protein>
    <submittedName>
        <fullName evidence="10">Glycoside hydrolase family 18 protein</fullName>
    </submittedName>
</protein>
<dbReference type="InterPro" id="IPR001223">
    <property type="entry name" value="Glyco_hydro18_cat"/>
</dbReference>
<evidence type="ECO:0000313" key="11">
    <source>
        <dbReference type="Proteomes" id="UP001448207"/>
    </source>
</evidence>
<evidence type="ECO:0000256" key="1">
    <source>
        <dbReference type="ARBA" id="ARBA00000822"/>
    </source>
</evidence>
<dbReference type="SUPFAM" id="SSF54556">
    <property type="entry name" value="Chitinase insertion domain"/>
    <property type="match status" value="1"/>
</dbReference>
<dbReference type="InterPro" id="IPR017853">
    <property type="entry name" value="GH"/>
</dbReference>
<comment type="similarity">
    <text evidence="8">Belongs to the glycosyl hydrolase 18 family.</text>
</comment>
<organism evidence="10 11">
    <name type="scientific">Phycomyces blakesleeanus</name>
    <dbReference type="NCBI Taxonomy" id="4837"/>
    <lineage>
        <taxon>Eukaryota</taxon>
        <taxon>Fungi</taxon>
        <taxon>Fungi incertae sedis</taxon>
        <taxon>Mucoromycota</taxon>
        <taxon>Mucoromycotina</taxon>
        <taxon>Mucoromycetes</taxon>
        <taxon>Mucorales</taxon>
        <taxon>Phycomycetaceae</taxon>
        <taxon>Phycomyces</taxon>
    </lineage>
</organism>
<dbReference type="PANTHER" id="PTHR11177">
    <property type="entry name" value="CHITINASE"/>
    <property type="match status" value="1"/>
</dbReference>
<keyword evidence="5 7" id="KW-0326">Glycosidase</keyword>
<dbReference type="PROSITE" id="PS51910">
    <property type="entry name" value="GH18_2"/>
    <property type="match status" value="1"/>
</dbReference>
<dbReference type="InterPro" id="IPR050314">
    <property type="entry name" value="Glycosyl_Hydrlase_18"/>
</dbReference>
<evidence type="ECO:0000256" key="8">
    <source>
        <dbReference type="RuleBase" id="RU004453"/>
    </source>
</evidence>
<dbReference type="InterPro" id="IPR029070">
    <property type="entry name" value="Chitinase_insertion_sf"/>
</dbReference>
<evidence type="ECO:0000256" key="6">
    <source>
        <dbReference type="ARBA" id="ARBA00023326"/>
    </source>
</evidence>
<keyword evidence="2 7" id="KW-0378">Hydrolase</keyword>
<feature type="domain" description="GH18" evidence="9">
    <location>
        <begin position="4"/>
        <end position="392"/>
    </location>
</feature>
<evidence type="ECO:0000313" key="10">
    <source>
        <dbReference type="EMBL" id="KAL0076924.1"/>
    </source>
</evidence>
<dbReference type="PANTHER" id="PTHR11177:SF392">
    <property type="entry name" value="HAP41P"/>
    <property type="match status" value="1"/>
</dbReference>
<evidence type="ECO:0000256" key="2">
    <source>
        <dbReference type="ARBA" id="ARBA00022801"/>
    </source>
</evidence>
<dbReference type="EMBL" id="JBCLYO010000029">
    <property type="protein sequence ID" value="KAL0076924.1"/>
    <property type="molecule type" value="Genomic_DNA"/>
</dbReference>
<proteinExistence type="inferred from homology"/>
<sequence>MASNVLVGYFPNWLYARFPVSSIDFSKYTHINYAFAIMIKDATPEWTDPQQVSTQLPQLVTAAHAKNAKVLISIGGWSGCLTFSSMAADPTQRATFIAWNVAQVTNYKIDGIDIDWEYPGRQGAGCNVVSLENDANNFLTLLQELRKALDSSFGAGKIDITIAARVRTFDTSSGNMPDVSAFAAVIDRFNVMTYDINGAWNSTTGPNAPFNFQPGYGDADSYVSGIQAWLKAGVPAKKIVPGLAFYGRSATATVDMTKTNSQYQGQVAGVVPSGDSLDAYWQDPYCSKDPGGLSGVWRYGNLRSQGVLSSPTTASAGWTRTWDNVTQTPWLFNPSSKIFISYDDPLSIQIKVNYALCLNLGGVMVWSVDEDSSGGELLQAAAAISSGKYQYQ</sequence>
<dbReference type="InterPro" id="IPR011583">
    <property type="entry name" value="Chitinase_II/V-like_cat"/>
</dbReference>
<gene>
    <name evidence="10" type="ORF">J3Q64DRAFT_1647250</name>
</gene>
<keyword evidence="11" id="KW-1185">Reference proteome</keyword>
<evidence type="ECO:0000256" key="5">
    <source>
        <dbReference type="ARBA" id="ARBA00023295"/>
    </source>
</evidence>
<evidence type="ECO:0000256" key="7">
    <source>
        <dbReference type="RuleBase" id="RU000489"/>
    </source>
</evidence>
<dbReference type="Pfam" id="PF00704">
    <property type="entry name" value="Glyco_hydro_18"/>
    <property type="match status" value="1"/>
</dbReference>
<dbReference type="Proteomes" id="UP001448207">
    <property type="component" value="Unassembled WGS sequence"/>
</dbReference>
<keyword evidence="3" id="KW-0146">Chitin degradation</keyword>
<evidence type="ECO:0000256" key="3">
    <source>
        <dbReference type="ARBA" id="ARBA00023024"/>
    </source>
</evidence>
<evidence type="ECO:0000256" key="4">
    <source>
        <dbReference type="ARBA" id="ARBA00023277"/>
    </source>
</evidence>
<dbReference type="PROSITE" id="PS01095">
    <property type="entry name" value="GH18_1"/>
    <property type="match status" value="1"/>
</dbReference>
<dbReference type="InterPro" id="IPR001579">
    <property type="entry name" value="Glyco_hydro_18_chit_AS"/>
</dbReference>
<dbReference type="SMART" id="SM00636">
    <property type="entry name" value="Glyco_18"/>
    <property type="match status" value="1"/>
</dbReference>
<accession>A0ABR3AMM2</accession>
<dbReference type="SUPFAM" id="SSF51445">
    <property type="entry name" value="(Trans)glycosidases"/>
    <property type="match status" value="1"/>
</dbReference>
<dbReference type="Gene3D" id="3.20.20.80">
    <property type="entry name" value="Glycosidases"/>
    <property type="match status" value="1"/>
</dbReference>
<reference evidence="10 11" key="1">
    <citation type="submission" date="2024-04" db="EMBL/GenBank/DDBJ databases">
        <title>Symmetric and asymmetric DNA N6-adenine methylation regulates different biological responses in Mucorales.</title>
        <authorList>
            <consortium name="Lawrence Berkeley National Laboratory"/>
            <person name="Lax C."/>
            <person name="Mondo S.J."/>
            <person name="Osorio-Concepcion M."/>
            <person name="Muszewska A."/>
            <person name="Corrochano-Luque M."/>
            <person name="Gutierrez G."/>
            <person name="Riley R."/>
            <person name="Lipzen A."/>
            <person name="Guo J."/>
            <person name="Hundley H."/>
            <person name="Amirebrahimi M."/>
            <person name="Ng V."/>
            <person name="Lorenzo-Gutierrez D."/>
            <person name="Binder U."/>
            <person name="Yang J."/>
            <person name="Song Y."/>
            <person name="Canovas D."/>
            <person name="Navarro E."/>
            <person name="Freitag M."/>
            <person name="Gabaldon T."/>
            <person name="Grigoriev I.V."/>
            <person name="Corrochano L.M."/>
            <person name="Nicolas F.E."/>
            <person name="Garre V."/>
        </authorList>
    </citation>
    <scope>NUCLEOTIDE SEQUENCE [LARGE SCALE GENOMIC DNA]</scope>
    <source>
        <strain evidence="10 11">L51</strain>
    </source>
</reference>
<name>A0ABR3AMM2_PHYBL</name>